<feature type="compositionally biased region" description="Basic and acidic residues" evidence="1">
    <location>
        <begin position="51"/>
        <end position="63"/>
    </location>
</feature>
<feature type="region of interest" description="Disordered" evidence="1">
    <location>
        <begin position="40"/>
        <end position="63"/>
    </location>
</feature>
<evidence type="ECO:0000256" key="1">
    <source>
        <dbReference type="SAM" id="MobiDB-lite"/>
    </source>
</evidence>
<evidence type="ECO:0000256" key="2">
    <source>
        <dbReference type="SAM" id="Phobius"/>
    </source>
</evidence>
<accession>A0ABR7A9G5</accession>
<name>A0ABR7A9G5_9BURK</name>
<feature type="transmembrane region" description="Helical" evidence="2">
    <location>
        <begin position="6"/>
        <end position="29"/>
    </location>
</feature>
<dbReference type="Proteomes" id="UP000654304">
    <property type="component" value="Unassembled WGS sequence"/>
</dbReference>
<keyword evidence="2" id="KW-0812">Transmembrane</keyword>
<keyword evidence="4" id="KW-1185">Reference proteome</keyword>
<proteinExistence type="predicted"/>
<gene>
    <name evidence="3" type="ORF">H8K43_17835</name>
</gene>
<evidence type="ECO:0000313" key="4">
    <source>
        <dbReference type="Proteomes" id="UP000654304"/>
    </source>
</evidence>
<organism evidence="3 4">
    <name type="scientific">Undibacterium curvum</name>
    <dbReference type="NCBI Taxonomy" id="2762294"/>
    <lineage>
        <taxon>Bacteria</taxon>
        <taxon>Pseudomonadati</taxon>
        <taxon>Pseudomonadota</taxon>
        <taxon>Betaproteobacteria</taxon>
        <taxon>Burkholderiales</taxon>
        <taxon>Oxalobacteraceae</taxon>
        <taxon>Undibacterium</taxon>
    </lineage>
</organism>
<keyword evidence="2" id="KW-1133">Transmembrane helix</keyword>
<reference evidence="3 4" key="1">
    <citation type="submission" date="2020-08" db="EMBL/GenBank/DDBJ databases">
        <title>Novel species isolated from subtropical streams in China.</title>
        <authorList>
            <person name="Lu H."/>
        </authorList>
    </citation>
    <scope>NUCLEOTIDE SEQUENCE [LARGE SCALE GENOMIC DNA]</scope>
    <source>
        <strain evidence="3 4">CY22W</strain>
    </source>
</reference>
<sequence>MAMTETSVVAGIMTFVMYCVVPLSILLYLMRSSQRKHTKAQRIAAMQQRISAEHKKDTEFHSE</sequence>
<dbReference type="EMBL" id="JACOGD010000012">
    <property type="protein sequence ID" value="MBC3933545.1"/>
    <property type="molecule type" value="Genomic_DNA"/>
</dbReference>
<comment type="caution">
    <text evidence="3">The sequence shown here is derived from an EMBL/GenBank/DDBJ whole genome shotgun (WGS) entry which is preliminary data.</text>
</comment>
<evidence type="ECO:0008006" key="5">
    <source>
        <dbReference type="Google" id="ProtNLM"/>
    </source>
</evidence>
<keyword evidence="2" id="KW-0472">Membrane</keyword>
<evidence type="ECO:0000313" key="3">
    <source>
        <dbReference type="EMBL" id="MBC3933545.1"/>
    </source>
</evidence>
<protein>
    <recommendedName>
        <fullName evidence="5">Heme exporter protein D</fullName>
    </recommendedName>
</protein>